<dbReference type="SMART" id="SM00450">
    <property type="entry name" value="RHOD"/>
    <property type="match status" value="2"/>
</dbReference>
<dbReference type="InterPro" id="IPR001763">
    <property type="entry name" value="Rhodanese-like_dom"/>
</dbReference>
<dbReference type="EMBL" id="CP011542">
    <property type="protein sequence ID" value="AKK05054.1"/>
    <property type="molecule type" value="Genomic_DNA"/>
</dbReference>
<dbReference type="Pfam" id="PF00581">
    <property type="entry name" value="Rhodanese"/>
    <property type="match status" value="2"/>
</dbReference>
<accession>A0A0G3GV64</accession>
<sequence length="316" mass="36190">MPAPFDPDPHFAEYAHPERLVSASWLSARLGTPGLRVVESDEDPRQYDIGHIPGAVRIDWRRDLNDPLSRDFLSPERFAELMNEKGIARDDTVVIYGDKSNTWAAFALWVFELFGHKDVRLLNGGRDAWIAEERDTNYVVPDYPATNYPVVDRRDDEIRAFVSDIIGEPPAGEYNPEARHITDATILDVRSSEEYMGTPPDNTPNTGVLRQGHIPRAVNVEWENAVYPNARFRSRAELETAFEPAINADETIVYCYQGHRAAHSWFVLKYLLGCEKVRNYDGSWAEWGNMVRMPIRKGEEPDNLEMSLEWNSTTHR</sequence>
<evidence type="ECO:0000256" key="1">
    <source>
        <dbReference type="ARBA" id="ARBA00022737"/>
    </source>
</evidence>
<keyword evidence="3 5" id="KW-0808">Transferase</keyword>
<dbReference type="STRING" id="571915.CMUST_03550"/>
<reference evidence="6" key="2">
    <citation type="submission" date="2015-05" db="EMBL/GenBank/DDBJ databases">
        <title>Complete genome sequence of Corynebacterium mustelae DSM 45274, isolated from various tissues of a male ferret with lethal sepsis.</title>
        <authorList>
            <person name="Ruckert C."/>
            <person name="Albersmeier A."/>
            <person name="Winkler A."/>
            <person name="Tauch A."/>
        </authorList>
    </citation>
    <scope>NUCLEOTIDE SEQUENCE [LARGE SCALE GENOMIC DNA]</scope>
    <source>
        <strain evidence="6">DSM 45274</strain>
    </source>
</reference>
<keyword evidence="1" id="KW-0677">Repeat</keyword>
<dbReference type="CDD" id="cd01448">
    <property type="entry name" value="TST_Repeat_1"/>
    <property type="match status" value="1"/>
</dbReference>
<dbReference type="OrthoDB" id="9781034at2"/>
<protein>
    <recommendedName>
        <fullName evidence="3">Sulfurtransferase</fullName>
    </recommendedName>
</protein>
<reference evidence="5 6" key="1">
    <citation type="journal article" date="2015" name="Genome Announc.">
        <title>Complete Genome Sequence of the Type Strain Corynebacterium mustelae DSM 45274, Isolated from Various Tissues of a Male Ferret with Lethal Sepsis.</title>
        <authorList>
            <person name="Ruckert C."/>
            <person name="Eimer J."/>
            <person name="Winkler A."/>
            <person name="Tauch A."/>
        </authorList>
    </citation>
    <scope>NUCLEOTIDE SEQUENCE [LARGE SCALE GENOMIC DNA]</scope>
    <source>
        <strain evidence="5 6">DSM 45274</strain>
    </source>
</reference>
<dbReference type="Proteomes" id="UP000035199">
    <property type="component" value="Chromosome"/>
</dbReference>
<dbReference type="CDD" id="cd01449">
    <property type="entry name" value="TST_Repeat_2"/>
    <property type="match status" value="1"/>
</dbReference>
<feature type="domain" description="Rhodanese" evidence="4">
    <location>
        <begin position="180"/>
        <end position="296"/>
    </location>
</feature>
<evidence type="ECO:0000259" key="4">
    <source>
        <dbReference type="PROSITE" id="PS50206"/>
    </source>
</evidence>
<dbReference type="InterPro" id="IPR036873">
    <property type="entry name" value="Rhodanese-like_dom_sf"/>
</dbReference>
<organism evidence="5 6">
    <name type="scientific">Corynebacterium mustelae</name>
    <dbReference type="NCBI Taxonomy" id="571915"/>
    <lineage>
        <taxon>Bacteria</taxon>
        <taxon>Bacillati</taxon>
        <taxon>Actinomycetota</taxon>
        <taxon>Actinomycetes</taxon>
        <taxon>Mycobacteriales</taxon>
        <taxon>Corynebacteriaceae</taxon>
        <taxon>Corynebacterium</taxon>
    </lineage>
</organism>
<dbReference type="SUPFAM" id="SSF52821">
    <property type="entry name" value="Rhodanese/Cell cycle control phosphatase"/>
    <property type="match status" value="2"/>
</dbReference>
<gene>
    <name evidence="5" type="primary">thtR</name>
    <name evidence="5" type="ORF">CMUST_03550</name>
</gene>
<comment type="catalytic activity">
    <reaction evidence="2">
        <text>thiosulfate + hydrogen cyanide = thiocyanate + sulfite + 2 H(+)</text>
        <dbReference type="Rhea" id="RHEA:16881"/>
        <dbReference type="ChEBI" id="CHEBI:15378"/>
        <dbReference type="ChEBI" id="CHEBI:17359"/>
        <dbReference type="ChEBI" id="CHEBI:18022"/>
        <dbReference type="ChEBI" id="CHEBI:18407"/>
        <dbReference type="ChEBI" id="CHEBI:33542"/>
        <dbReference type="EC" id="2.8.1.1"/>
    </reaction>
</comment>
<dbReference type="PANTHER" id="PTHR43855">
    <property type="entry name" value="THIOSULFATE SULFURTRANSFERASE"/>
    <property type="match status" value="1"/>
</dbReference>
<keyword evidence="6" id="KW-1185">Reference proteome</keyword>
<dbReference type="PROSITE" id="PS00380">
    <property type="entry name" value="RHODANESE_1"/>
    <property type="match status" value="1"/>
</dbReference>
<dbReference type="PROSITE" id="PS00683">
    <property type="entry name" value="RHODANESE_2"/>
    <property type="match status" value="1"/>
</dbReference>
<name>A0A0G3GV64_9CORY</name>
<proteinExistence type="predicted"/>
<dbReference type="AlphaFoldDB" id="A0A0G3GV64"/>
<dbReference type="Gene3D" id="3.40.250.10">
    <property type="entry name" value="Rhodanese-like domain"/>
    <property type="match status" value="2"/>
</dbReference>
<dbReference type="PANTHER" id="PTHR43855:SF1">
    <property type="entry name" value="THIOSULFATE SULFURTRANSFERASE"/>
    <property type="match status" value="1"/>
</dbReference>
<dbReference type="InterPro" id="IPR051126">
    <property type="entry name" value="Thiosulfate_sulfurtransferase"/>
</dbReference>
<dbReference type="InterPro" id="IPR001307">
    <property type="entry name" value="Thiosulphate_STrfase_CS"/>
</dbReference>
<dbReference type="RefSeq" id="WP_047261345.1">
    <property type="nucleotide sequence ID" value="NZ_CP011542.1"/>
</dbReference>
<evidence type="ECO:0000256" key="2">
    <source>
        <dbReference type="ARBA" id="ARBA00047549"/>
    </source>
</evidence>
<evidence type="ECO:0000313" key="5">
    <source>
        <dbReference type="EMBL" id="AKK05054.1"/>
    </source>
</evidence>
<dbReference type="GO" id="GO:0004792">
    <property type="term" value="F:thiosulfate-cyanide sulfurtransferase activity"/>
    <property type="evidence" value="ECO:0007669"/>
    <property type="project" value="UniProtKB-EC"/>
</dbReference>
<dbReference type="PROSITE" id="PS50206">
    <property type="entry name" value="RHODANESE_3"/>
    <property type="match status" value="2"/>
</dbReference>
<dbReference type="KEGG" id="cmv:CMUST_03550"/>
<evidence type="ECO:0000256" key="3">
    <source>
        <dbReference type="RuleBase" id="RU000507"/>
    </source>
</evidence>
<evidence type="ECO:0000313" key="6">
    <source>
        <dbReference type="Proteomes" id="UP000035199"/>
    </source>
</evidence>
<feature type="domain" description="Rhodanese" evidence="4">
    <location>
        <begin position="31"/>
        <end position="138"/>
    </location>
</feature>
<dbReference type="PATRIC" id="fig|571915.4.peg.754"/>